<feature type="compositionally biased region" description="Polar residues" evidence="1">
    <location>
        <begin position="1"/>
        <end position="14"/>
    </location>
</feature>
<feature type="compositionally biased region" description="Low complexity" evidence="1">
    <location>
        <begin position="48"/>
        <end position="75"/>
    </location>
</feature>
<comment type="caution">
    <text evidence="2">The sequence shown here is derived from an EMBL/GenBank/DDBJ whole genome shotgun (WGS) entry which is preliminary data.</text>
</comment>
<feature type="region of interest" description="Disordered" evidence="1">
    <location>
        <begin position="215"/>
        <end position="316"/>
    </location>
</feature>
<gene>
    <name evidence="2" type="ORF">KUTeg_024643</name>
</gene>
<evidence type="ECO:0000313" key="3">
    <source>
        <dbReference type="Proteomes" id="UP001217089"/>
    </source>
</evidence>
<evidence type="ECO:0000256" key="1">
    <source>
        <dbReference type="SAM" id="MobiDB-lite"/>
    </source>
</evidence>
<keyword evidence="3" id="KW-1185">Reference proteome</keyword>
<feature type="compositionally biased region" description="Acidic residues" evidence="1">
    <location>
        <begin position="242"/>
        <end position="255"/>
    </location>
</feature>
<evidence type="ECO:0000313" key="2">
    <source>
        <dbReference type="EMBL" id="KAJ8298112.1"/>
    </source>
</evidence>
<proteinExistence type="predicted"/>
<protein>
    <submittedName>
        <fullName evidence="2">Uncharacterized protein</fullName>
    </submittedName>
</protein>
<feature type="region of interest" description="Disordered" evidence="1">
    <location>
        <begin position="47"/>
        <end position="75"/>
    </location>
</feature>
<feature type="compositionally biased region" description="Basic and acidic residues" evidence="1">
    <location>
        <begin position="226"/>
        <end position="241"/>
    </location>
</feature>
<dbReference type="Proteomes" id="UP001217089">
    <property type="component" value="Unassembled WGS sequence"/>
</dbReference>
<sequence>MTDSYSYQGVTAMSSGKERNEKIETQTKRYLHPQYPKVTTIPVMLNISDTSSSDTDNSDTDSSVTNSSDADNSDSSYSLLDTYIGSSLTKTTPWNTTSQKRILMLEKEKNFTRLAIMLNDIVPKAVREFFNEHVSRSKLLSSLEDPKISSMLEENHEKDVLKLNYLDLNSRLRLLLKTQLGELISSEERAALNAVITISGRKFRKKMSTLHDISGMALSEQQGSEAEDKYREFPEMSKREDEDSDSEISGDDDNVDWGNDRKAGDIVGDVSKSDDADSGDDICIGGCEEDCSNESRDDSGNENGYKAYTNNVVKYK</sequence>
<dbReference type="EMBL" id="JARBDR010000923">
    <property type="protein sequence ID" value="KAJ8298112.1"/>
    <property type="molecule type" value="Genomic_DNA"/>
</dbReference>
<accession>A0ABQ9E2L5</accession>
<feature type="region of interest" description="Disordered" evidence="1">
    <location>
        <begin position="1"/>
        <end position="21"/>
    </location>
</feature>
<name>A0ABQ9E2L5_TEGGR</name>
<feature type="non-terminal residue" evidence="2">
    <location>
        <position position="316"/>
    </location>
</feature>
<reference evidence="2 3" key="1">
    <citation type="submission" date="2022-12" db="EMBL/GenBank/DDBJ databases">
        <title>Chromosome-level genome of Tegillarca granosa.</title>
        <authorList>
            <person name="Kim J."/>
        </authorList>
    </citation>
    <scope>NUCLEOTIDE SEQUENCE [LARGE SCALE GENOMIC DNA]</scope>
    <source>
        <strain evidence="2">Teg-2019</strain>
        <tissue evidence="2">Adductor muscle</tissue>
    </source>
</reference>
<organism evidence="2 3">
    <name type="scientific">Tegillarca granosa</name>
    <name type="common">Malaysian cockle</name>
    <name type="synonym">Anadara granosa</name>
    <dbReference type="NCBI Taxonomy" id="220873"/>
    <lineage>
        <taxon>Eukaryota</taxon>
        <taxon>Metazoa</taxon>
        <taxon>Spiralia</taxon>
        <taxon>Lophotrochozoa</taxon>
        <taxon>Mollusca</taxon>
        <taxon>Bivalvia</taxon>
        <taxon>Autobranchia</taxon>
        <taxon>Pteriomorphia</taxon>
        <taxon>Arcoida</taxon>
        <taxon>Arcoidea</taxon>
        <taxon>Arcidae</taxon>
        <taxon>Tegillarca</taxon>
    </lineage>
</organism>